<evidence type="ECO:0000259" key="1">
    <source>
        <dbReference type="Pfam" id="PF06792"/>
    </source>
</evidence>
<dbReference type="PANTHER" id="PTHR31862">
    <property type="entry name" value="UPF0261 DOMAIN PROTEIN (AFU_ORTHOLOGUE AFUA_1G10120)"/>
    <property type="match status" value="1"/>
</dbReference>
<organism evidence="2">
    <name type="scientific">marine sediment metagenome</name>
    <dbReference type="NCBI Taxonomy" id="412755"/>
    <lineage>
        <taxon>unclassified sequences</taxon>
        <taxon>metagenomes</taxon>
        <taxon>ecological metagenomes</taxon>
    </lineage>
</organism>
<reference evidence="2" key="1">
    <citation type="journal article" date="2015" name="Nature">
        <title>Complex archaea that bridge the gap between prokaryotes and eukaryotes.</title>
        <authorList>
            <person name="Spang A."/>
            <person name="Saw J.H."/>
            <person name="Jorgensen S.L."/>
            <person name="Zaremba-Niedzwiedzka K."/>
            <person name="Martijn J."/>
            <person name="Lind A.E."/>
            <person name="van Eijk R."/>
            <person name="Schleper C."/>
            <person name="Guy L."/>
            <person name="Ettema T.J."/>
        </authorList>
    </citation>
    <scope>NUCLEOTIDE SEQUENCE</scope>
</reference>
<protein>
    <recommendedName>
        <fullName evidence="1">UPF0261 domain-containing protein</fullName>
    </recommendedName>
</protein>
<dbReference type="Pfam" id="PF06792">
    <property type="entry name" value="UPF0261"/>
    <property type="match status" value="1"/>
</dbReference>
<dbReference type="Gene3D" id="3.40.50.12020">
    <property type="entry name" value="Uncharacterised protein family UPF0261, NN domain"/>
    <property type="match status" value="1"/>
</dbReference>
<dbReference type="InterPro" id="IPR051353">
    <property type="entry name" value="Tobamovirus_resist_UPF0261"/>
</dbReference>
<dbReference type="EMBL" id="LAZR01036799">
    <property type="protein sequence ID" value="KKL23895.1"/>
    <property type="molecule type" value="Genomic_DNA"/>
</dbReference>
<comment type="caution">
    <text evidence="2">The sequence shown here is derived from an EMBL/GenBank/DDBJ whole genome shotgun (WGS) entry which is preliminary data.</text>
</comment>
<name>A0A0F9BPT8_9ZZZZ</name>
<dbReference type="AlphaFoldDB" id="A0A0F9BPT8"/>
<proteinExistence type="predicted"/>
<evidence type="ECO:0000313" key="2">
    <source>
        <dbReference type="EMBL" id="KKL23895.1"/>
    </source>
</evidence>
<feature type="domain" description="UPF0261" evidence="1">
    <location>
        <begin position="3"/>
        <end position="178"/>
    </location>
</feature>
<dbReference type="InterPro" id="IPR044122">
    <property type="entry name" value="UPF0261_N"/>
</dbReference>
<accession>A0A0F9BPT8</accession>
<dbReference type="PANTHER" id="PTHR31862:SF1">
    <property type="entry name" value="UPF0261 DOMAIN PROTEIN (AFU_ORTHOLOGUE AFUA_1G10120)"/>
    <property type="match status" value="1"/>
</dbReference>
<feature type="non-terminal residue" evidence="2">
    <location>
        <position position="212"/>
    </location>
</feature>
<gene>
    <name evidence="2" type="ORF">LCGC14_2420790</name>
</gene>
<sequence>MDKKIVILGCMDTKGEEYSYIKRHIEKTGLKTLMIDTGVIDPPAFTPDITRHRLAETAGENFDDLVEEGPTRERIAPVLAEGAKRVIKKLIEQNDIHGIISCGGTQGSTLAATVMRELPVGFPKVLVSTMASGDTSNLVGIKDVTMMFSVSDIMGLNMVSRQILSNAAGAICGMAQMEGEEAETARPLIAITTVGITTPGAMKAREVFESAG</sequence>